<dbReference type="GO" id="GO:0000774">
    <property type="term" value="F:adenyl-nucleotide exchange factor activity"/>
    <property type="evidence" value="ECO:0007669"/>
    <property type="project" value="TreeGrafter"/>
</dbReference>
<dbReference type="PANTHER" id="PTHR19316:SF18">
    <property type="entry name" value="HSP70-BINDING PROTEIN 1"/>
    <property type="match status" value="1"/>
</dbReference>
<dbReference type="InterPro" id="IPR013918">
    <property type="entry name" value="Nucleotide_exch_fac_Fes1"/>
</dbReference>
<accession>A0A9D4YSW9</accession>
<dbReference type="InterPro" id="IPR000225">
    <property type="entry name" value="Armadillo"/>
</dbReference>
<dbReference type="EMBL" id="SIDB01000012">
    <property type="protein sequence ID" value="KAI3424718.1"/>
    <property type="molecule type" value="Genomic_DNA"/>
</dbReference>
<sequence>MNENAVWKGLFEWSIAQQGDGTAAARPLTEQDRSWLEGALKSAMIDLSKRMQDIKATLDGGEAATAAESDAEPATLQQKEQLLDELMDIVDSIDLARDLHTIGGLTTLLELLDSPHPSLRWRAAEVAATCAQNNPDVQKAFLEGGALLRLLPLLHDADSTVQTKALLAISCLVRGYPPALIQLRQQDGPQLLIRLLAQPEPRLQRKCLQVLQYMLRVVPLDRLPACEAGLVPALSSALESEDSGVREAALAAAQQLAADNECLRILQQDAAFKHGLEALLMRLDALPQDEWPAAEEEVTAAKQLSAALQRELPPPPASDEQRQQQQRPLPVAVVDDSTTSGAPAADLQLVLVPCEPQPS</sequence>
<dbReference type="InterPro" id="IPR050693">
    <property type="entry name" value="Hsp70_NEF-Inhibitors"/>
</dbReference>
<dbReference type="InterPro" id="IPR016024">
    <property type="entry name" value="ARM-type_fold"/>
</dbReference>
<feature type="domain" description="Nucleotide exchange factor Fes1" evidence="3">
    <location>
        <begin position="8"/>
        <end position="99"/>
    </location>
</feature>
<keyword evidence="5" id="KW-1185">Reference proteome</keyword>
<evidence type="ECO:0000313" key="5">
    <source>
        <dbReference type="Proteomes" id="UP001055712"/>
    </source>
</evidence>
<keyword evidence="1" id="KW-0677">Repeat</keyword>
<feature type="region of interest" description="Disordered" evidence="2">
    <location>
        <begin position="303"/>
        <end position="359"/>
    </location>
</feature>
<dbReference type="AlphaFoldDB" id="A0A9D4YSW9"/>
<dbReference type="InterPro" id="IPR011989">
    <property type="entry name" value="ARM-like"/>
</dbReference>
<evidence type="ECO:0000313" key="4">
    <source>
        <dbReference type="EMBL" id="KAI3424718.1"/>
    </source>
</evidence>
<dbReference type="SUPFAM" id="SSF48371">
    <property type="entry name" value="ARM repeat"/>
    <property type="match status" value="1"/>
</dbReference>
<comment type="caution">
    <text evidence="4">The sequence shown here is derived from an EMBL/GenBank/DDBJ whole genome shotgun (WGS) entry which is preliminary data.</text>
</comment>
<reference evidence="4" key="2">
    <citation type="submission" date="2020-11" db="EMBL/GenBank/DDBJ databases">
        <authorList>
            <person name="Cecchin M."/>
            <person name="Marcolungo L."/>
            <person name="Rossato M."/>
            <person name="Girolomoni L."/>
            <person name="Cosentino E."/>
            <person name="Cuine S."/>
            <person name="Li-Beisson Y."/>
            <person name="Delledonne M."/>
            <person name="Ballottari M."/>
        </authorList>
    </citation>
    <scope>NUCLEOTIDE SEQUENCE</scope>
    <source>
        <strain evidence="4">211/11P</strain>
        <tissue evidence="4">Whole cell</tissue>
    </source>
</reference>
<evidence type="ECO:0000259" key="3">
    <source>
        <dbReference type="Pfam" id="PF08609"/>
    </source>
</evidence>
<protein>
    <recommendedName>
        <fullName evidence="3">Nucleotide exchange factor Fes1 domain-containing protein</fullName>
    </recommendedName>
</protein>
<dbReference type="GO" id="GO:0005783">
    <property type="term" value="C:endoplasmic reticulum"/>
    <property type="evidence" value="ECO:0007669"/>
    <property type="project" value="TreeGrafter"/>
</dbReference>
<dbReference type="OrthoDB" id="10250458at2759"/>
<dbReference type="Proteomes" id="UP001055712">
    <property type="component" value="Unassembled WGS sequence"/>
</dbReference>
<evidence type="ECO:0000256" key="1">
    <source>
        <dbReference type="ARBA" id="ARBA00022737"/>
    </source>
</evidence>
<name>A0A9D4YSW9_CHLVU</name>
<dbReference type="Gene3D" id="1.25.10.10">
    <property type="entry name" value="Leucine-rich Repeat Variant"/>
    <property type="match status" value="1"/>
</dbReference>
<organism evidence="4 5">
    <name type="scientific">Chlorella vulgaris</name>
    <name type="common">Green alga</name>
    <dbReference type="NCBI Taxonomy" id="3077"/>
    <lineage>
        <taxon>Eukaryota</taxon>
        <taxon>Viridiplantae</taxon>
        <taxon>Chlorophyta</taxon>
        <taxon>core chlorophytes</taxon>
        <taxon>Trebouxiophyceae</taxon>
        <taxon>Chlorellales</taxon>
        <taxon>Chlorellaceae</taxon>
        <taxon>Chlorella clade</taxon>
        <taxon>Chlorella</taxon>
    </lineage>
</organism>
<dbReference type="SMART" id="SM00185">
    <property type="entry name" value="ARM"/>
    <property type="match status" value="3"/>
</dbReference>
<proteinExistence type="predicted"/>
<evidence type="ECO:0000256" key="2">
    <source>
        <dbReference type="SAM" id="MobiDB-lite"/>
    </source>
</evidence>
<reference evidence="4" key="1">
    <citation type="journal article" date="2019" name="Plant J.">
        <title>Chlorella vulgaris genome assembly and annotation reveals the molecular basis for metabolic acclimation to high light conditions.</title>
        <authorList>
            <person name="Cecchin M."/>
            <person name="Marcolungo L."/>
            <person name="Rossato M."/>
            <person name="Girolomoni L."/>
            <person name="Cosentino E."/>
            <person name="Cuine S."/>
            <person name="Li-Beisson Y."/>
            <person name="Delledonne M."/>
            <person name="Ballottari M."/>
        </authorList>
    </citation>
    <scope>NUCLEOTIDE SEQUENCE</scope>
    <source>
        <strain evidence="4">211/11P</strain>
    </source>
</reference>
<gene>
    <name evidence="4" type="ORF">D9Q98_008107</name>
</gene>
<dbReference type="Pfam" id="PF08609">
    <property type="entry name" value="Fes1"/>
    <property type="match status" value="1"/>
</dbReference>
<dbReference type="PANTHER" id="PTHR19316">
    <property type="entry name" value="PROTEIN FOLDING REGULATOR"/>
    <property type="match status" value="1"/>
</dbReference>